<gene>
    <name evidence="2" type="primary">LOC127751645</name>
</gene>
<name>A0A9C6XUU1_FRAOC</name>
<reference evidence="2" key="1">
    <citation type="submission" date="2025-08" db="UniProtKB">
        <authorList>
            <consortium name="RefSeq"/>
        </authorList>
    </citation>
    <scope>IDENTIFICATION</scope>
    <source>
        <tissue evidence="2">Whole organism</tissue>
    </source>
</reference>
<evidence type="ECO:0000313" key="2">
    <source>
        <dbReference type="RefSeq" id="XP_052131456.1"/>
    </source>
</evidence>
<dbReference type="GeneID" id="127751645"/>
<dbReference type="Proteomes" id="UP000504606">
    <property type="component" value="Unplaced"/>
</dbReference>
<dbReference type="KEGG" id="foc:127751645"/>
<accession>A0A9C6XUU1</accession>
<dbReference type="AlphaFoldDB" id="A0A9C6XUU1"/>
<keyword evidence="1" id="KW-1185">Reference proteome</keyword>
<dbReference type="RefSeq" id="XP_052131456.1">
    <property type="nucleotide sequence ID" value="XM_052275496.1"/>
</dbReference>
<sequence length="135" mass="14989">MEQGGLLSPLLWAPMDAVDDFAPSDDWDALMGSLATLARNVFMKKLSYEGSIKSLQGCRDFLNGSPKHLVRQYWAPLKHLVDATWVLLTCLHLGRSVEAVIFEMRGGLERTHGMSPEEQSALAASKSITLQLCHY</sequence>
<organism evidence="1 2">
    <name type="scientific">Frankliniella occidentalis</name>
    <name type="common">Western flower thrips</name>
    <name type="synonym">Euthrips occidentalis</name>
    <dbReference type="NCBI Taxonomy" id="133901"/>
    <lineage>
        <taxon>Eukaryota</taxon>
        <taxon>Metazoa</taxon>
        <taxon>Ecdysozoa</taxon>
        <taxon>Arthropoda</taxon>
        <taxon>Hexapoda</taxon>
        <taxon>Insecta</taxon>
        <taxon>Pterygota</taxon>
        <taxon>Neoptera</taxon>
        <taxon>Paraneoptera</taxon>
        <taxon>Thysanoptera</taxon>
        <taxon>Terebrantia</taxon>
        <taxon>Thripoidea</taxon>
        <taxon>Thripidae</taxon>
        <taxon>Frankliniella</taxon>
    </lineage>
</organism>
<protein>
    <submittedName>
        <fullName evidence="2">Uncharacterized protein LOC127751645</fullName>
    </submittedName>
</protein>
<feature type="non-terminal residue" evidence="2">
    <location>
        <position position="135"/>
    </location>
</feature>
<evidence type="ECO:0000313" key="1">
    <source>
        <dbReference type="Proteomes" id="UP000504606"/>
    </source>
</evidence>
<dbReference type="OrthoDB" id="8196528at2759"/>
<proteinExistence type="predicted"/>